<comment type="similarity">
    <text evidence="1">Belongs to the glycosyl hydrolase 16 family.</text>
</comment>
<evidence type="ECO:0000256" key="2">
    <source>
        <dbReference type="ARBA" id="ARBA00022801"/>
    </source>
</evidence>
<dbReference type="InterPro" id="IPR000757">
    <property type="entry name" value="Beta-glucanase-like"/>
</dbReference>
<sequence>MKGLRNALFAGRLLVLAVLLAVGCQNPASSSDSSEATPTPTPTPTSTVISGNGDFSEPLSTAEPDADGNLDTGGSWALYVNSGGAATADVTSNQLAVTVTNAGTAQWSVQLLQAPITVEENGIYHVSFDAAASADGMQVILKVGGTAGVSWQAYHQETFTLSTTMTTYTADFTMTGSTDNQARFEFWFQNTGSYTLDNVSLTRTGTYSSNEGTLTETDEDAVENWQLVWSDEFDGTSLDTTYWSYEIGNGQAQGIPGWGNNELEYYQQNNVSVSGGYLTIEARNETVTDSYGSYNYTSGKIVTKDKFDFTYGRVEIRAKLPKGQGIWPALWMLGADIDTNAWPNCGEIDIMELIGSQPEVIHGTIHGPISGGSGVGSGYTLTSGDFSDDFHVFAMEWDDDEVEFYVDDILFHVVNKNEILSDWVFDHAFYFIFNVAVGGSWPGDPDATTVFPQQMQVDYIRVYEDINPDTISGQEVWDCDYEKTWTPPAEPAPTVTQVTATDDTEYYLLNPDSNLTDATIGWNNTSYDGDITPDVWGSGSSYDPNATYSGEDCFDITGGYGWGGLFSVLAFMGDLYGGTNPADFPVDVSTYTNIVVRIALKSTPNDIRIKLAGSEKEISVASYFDLNDTTNWQEATIPLSVFGTQAELAGTTQVAVFMPGGNGYYLSKLGFIYQ</sequence>
<proteinExistence type="inferred from homology"/>
<dbReference type="Gene3D" id="2.60.120.260">
    <property type="entry name" value="Galactose-binding domain-like"/>
    <property type="match status" value="1"/>
</dbReference>
<evidence type="ECO:0000259" key="5">
    <source>
        <dbReference type="PROSITE" id="PS51762"/>
    </source>
</evidence>
<evidence type="ECO:0000256" key="1">
    <source>
        <dbReference type="ARBA" id="ARBA00006865"/>
    </source>
</evidence>
<evidence type="ECO:0000313" key="6">
    <source>
        <dbReference type="EMBL" id="MEM5948454.1"/>
    </source>
</evidence>
<dbReference type="PANTHER" id="PTHR10963">
    <property type="entry name" value="GLYCOSYL HYDROLASE-RELATED"/>
    <property type="match status" value="1"/>
</dbReference>
<name>A0ABU9UCR0_9SPIR</name>
<feature type="domain" description="GH16" evidence="5">
    <location>
        <begin position="194"/>
        <end position="468"/>
    </location>
</feature>
<dbReference type="InterPro" id="IPR050546">
    <property type="entry name" value="Glycosyl_Hydrlase_16"/>
</dbReference>
<dbReference type="Pfam" id="PF02018">
    <property type="entry name" value="CBM_4_9"/>
    <property type="match status" value="1"/>
</dbReference>
<feature type="compositionally biased region" description="Low complexity" evidence="3">
    <location>
        <begin position="27"/>
        <end position="38"/>
    </location>
</feature>
<dbReference type="PROSITE" id="PS51762">
    <property type="entry name" value="GH16_2"/>
    <property type="match status" value="1"/>
</dbReference>
<keyword evidence="4" id="KW-0732">Signal</keyword>
<dbReference type="PANTHER" id="PTHR10963:SF55">
    <property type="entry name" value="GLYCOSIDE HYDROLASE FAMILY 16 PROTEIN"/>
    <property type="match status" value="1"/>
</dbReference>
<keyword evidence="2" id="KW-0378">Hydrolase</keyword>
<dbReference type="InterPro" id="IPR008979">
    <property type="entry name" value="Galactose-bd-like_sf"/>
</dbReference>
<dbReference type="SUPFAM" id="SSF49899">
    <property type="entry name" value="Concanavalin A-like lectins/glucanases"/>
    <property type="match status" value="1"/>
</dbReference>
<dbReference type="Gene3D" id="2.60.120.200">
    <property type="match status" value="1"/>
</dbReference>
<dbReference type="Proteomes" id="UP001466331">
    <property type="component" value="Unassembled WGS sequence"/>
</dbReference>
<reference evidence="6 7" key="1">
    <citation type="submission" date="2024-03" db="EMBL/GenBank/DDBJ databases">
        <title>Ignisphaera cupida sp. nov., a hyperthermophilic hydrolytic archaeon from a hot spring of Kamchatka, and proposal of Ignisphaeraceae fam. nov.</title>
        <authorList>
            <person name="Podosokorskaya O.A."/>
            <person name="Elcheninov A.G."/>
            <person name="Maltseva A.I."/>
            <person name="Zayulina K.S."/>
            <person name="Novikov A."/>
            <person name="Merkel A.Y."/>
        </authorList>
    </citation>
    <scope>NUCLEOTIDE SEQUENCE [LARGE SCALE GENOMIC DNA]</scope>
    <source>
        <strain evidence="6 7">38H-sp</strain>
    </source>
</reference>
<dbReference type="InterPro" id="IPR003305">
    <property type="entry name" value="CenC_carb-bd"/>
</dbReference>
<dbReference type="PROSITE" id="PS51257">
    <property type="entry name" value="PROKAR_LIPOPROTEIN"/>
    <property type="match status" value="1"/>
</dbReference>
<organism evidence="6 7">
    <name type="scientific">Rarispira pelagica</name>
    <dbReference type="NCBI Taxonomy" id="3141764"/>
    <lineage>
        <taxon>Bacteria</taxon>
        <taxon>Pseudomonadati</taxon>
        <taxon>Spirochaetota</taxon>
        <taxon>Spirochaetia</taxon>
        <taxon>Winmispirales</taxon>
        <taxon>Winmispiraceae</taxon>
        <taxon>Rarispira</taxon>
    </lineage>
</organism>
<keyword evidence="7" id="KW-1185">Reference proteome</keyword>
<evidence type="ECO:0000256" key="4">
    <source>
        <dbReference type="SAM" id="SignalP"/>
    </source>
</evidence>
<dbReference type="SUPFAM" id="SSF49785">
    <property type="entry name" value="Galactose-binding domain-like"/>
    <property type="match status" value="1"/>
</dbReference>
<dbReference type="Pfam" id="PF00722">
    <property type="entry name" value="Glyco_hydro_16"/>
    <property type="match status" value="1"/>
</dbReference>
<feature type="chain" id="PRO_5046592212" evidence="4">
    <location>
        <begin position="31"/>
        <end position="674"/>
    </location>
</feature>
<dbReference type="RefSeq" id="WP_420069900.1">
    <property type="nucleotide sequence ID" value="NZ_JBCHKQ010000003.1"/>
</dbReference>
<dbReference type="InterPro" id="IPR013320">
    <property type="entry name" value="ConA-like_dom_sf"/>
</dbReference>
<evidence type="ECO:0000313" key="7">
    <source>
        <dbReference type="Proteomes" id="UP001466331"/>
    </source>
</evidence>
<gene>
    <name evidence="6" type="ORF">WKV44_07840</name>
</gene>
<feature type="signal peptide" evidence="4">
    <location>
        <begin position="1"/>
        <end position="30"/>
    </location>
</feature>
<feature type="region of interest" description="Disordered" evidence="3">
    <location>
        <begin position="27"/>
        <end position="67"/>
    </location>
</feature>
<accession>A0ABU9UCR0</accession>
<evidence type="ECO:0000256" key="3">
    <source>
        <dbReference type="SAM" id="MobiDB-lite"/>
    </source>
</evidence>
<comment type="caution">
    <text evidence="6">The sequence shown here is derived from an EMBL/GenBank/DDBJ whole genome shotgun (WGS) entry which is preliminary data.</text>
</comment>
<dbReference type="EMBL" id="JBCHKQ010000003">
    <property type="protein sequence ID" value="MEM5948454.1"/>
    <property type="molecule type" value="Genomic_DNA"/>
</dbReference>
<protein>
    <submittedName>
        <fullName evidence="6">Family 16 glycosylhydrolase</fullName>
    </submittedName>
</protein>
<dbReference type="CDD" id="cd08023">
    <property type="entry name" value="GH16_laminarinase_like"/>
    <property type="match status" value="1"/>
</dbReference>